<gene>
    <name evidence="1" type="ORF">K1I41_10030</name>
</gene>
<accession>A0ABX8V4W4</accession>
<name>A0ABX8V4W4_9FLAO</name>
<evidence type="ECO:0000313" key="2">
    <source>
        <dbReference type="Proteomes" id="UP000825381"/>
    </source>
</evidence>
<dbReference type="EMBL" id="CP080429">
    <property type="protein sequence ID" value="QYJ67875.1"/>
    <property type="molecule type" value="Genomic_DNA"/>
</dbReference>
<reference evidence="1 2" key="1">
    <citation type="submission" date="2021-07" db="EMBL/GenBank/DDBJ databases">
        <title>Flavobacterium WSW3-B6 sp.nov, isolated from seaweed.</title>
        <authorList>
            <person name="Muhammad N."/>
            <person name="Ho H."/>
            <person name="Lee Y.-J."/>
            <person name="Nguyen T."/>
            <person name="Ho J."/>
            <person name="Kim S.-G."/>
        </authorList>
    </citation>
    <scope>NUCLEOTIDE SEQUENCE [LARGE SCALE GENOMIC DNA]</scope>
    <source>
        <strain evidence="1 2">WSW3-B6</strain>
    </source>
</reference>
<evidence type="ECO:0000313" key="1">
    <source>
        <dbReference type="EMBL" id="QYJ67875.1"/>
    </source>
</evidence>
<dbReference type="Proteomes" id="UP000825381">
    <property type="component" value="Chromosome"/>
</dbReference>
<sequence>MRNKILLFGLSLFIVSCSSDDSSEPTASLTDFLPLTDGNNWTYDVTTNTPEGGNGTDYLYIANDTVINGTTYKKFKTENLALGFYSNSLANNGVRKSDDQLLLTGAAAINFAEELPFAIEVNDFVIFKENATNNETLGSLTGSFQEEIEGYNVVFQYGLTSVAKADLATYTTDVATYANVKPIEIKLSLNAVVEVEFLGTTIPVTIMPQQDVVVSMQYYAENIGVVHVITDLGYELADLSQYPIEIPIPESVAIQQQEVLINYTAE</sequence>
<proteinExistence type="predicted"/>
<dbReference type="PROSITE" id="PS51257">
    <property type="entry name" value="PROKAR_LIPOPROTEIN"/>
    <property type="match status" value="1"/>
</dbReference>
<protein>
    <submittedName>
        <fullName evidence="1">Uncharacterized protein</fullName>
    </submittedName>
</protein>
<dbReference type="RefSeq" id="WP_220640220.1">
    <property type="nucleotide sequence ID" value="NZ_CP080429.1"/>
</dbReference>
<keyword evidence="2" id="KW-1185">Reference proteome</keyword>
<organism evidence="1 2">
    <name type="scientific">Flavobacterium litorale</name>
    <dbReference type="NCBI Taxonomy" id="2856519"/>
    <lineage>
        <taxon>Bacteria</taxon>
        <taxon>Pseudomonadati</taxon>
        <taxon>Bacteroidota</taxon>
        <taxon>Flavobacteriia</taxon>
        <taxon>Flavobacteriales</taxon>
        <taxon>Flavobacteriaceae</taxon>
        <taxon>Flavobacterium</taxon>
    </lineage>
</organism>